<evidence type="ECO:0000256" key="1">
    <source>
        <dbReference type="ARBA" id="ARBA00004193"/>
    </source>
</evidence>
<dbReference type="Gene3D" id="3.40.50.2300">
    <property type="match status" value="2"/>
</dbReference>
<evidence type="ECO:0000313" key="9">
    <source>
        <dbReference type="Proteomes" id="UP000182945"/>
    </source>
</evidence>
<dbReference type="EMBL" id="CP017962">
    <property type="protein sequence ID" value="APC47506.1"/>
    <property type="molecule type" value="Genomic_DNA"/>
</dbReference>
<evidence type="ECO:0000259" key="7">
    <source>
        <dbReference type="Pfam" id="PF02608"/>
    </source>
</evidence>
<accession>A0AAC9IWX9</accession>
<keyword evidence="4" id="KW-0732">Signal</keyword>
<dbReference type="GO" id="GO:0005886">
    <property type="term" value="C:plasma membrane"/>
    <property type="evidence" value="ECO:0007669"/>
    <property type="project" value="UniProtKB-SubCell"/>
</dbReference>
<reference evidence="8 9" key="1">
    <citation type="submission" date="2016-11" db="EMBL/GenBank/DDBJ databases">
        <title>Complete genome sequencing of Virgibacillus halodenitrificans PDB-F2.</title>
        <authorList>
            <person name="Sun Z."/>
            <person name="Zhou Y."/>
            <person name="Li H."/>
        </authorList>
    </citation>
    <scope>NUCLEOTIDE SEQUENCE [LARGE SCALE GENOMIC DNA]</scope>
    <source>
        <strain evidence="8 9">PDB-F2</strain>
    </source>
</reference>
<keyword evidence="5" id="KW-0472">Membrane</keyword>
<gene>
    <name evidence="8" type="ORF">BME96_04675</name>
</gene>
<dbReference type="KEGG" id="vhl:BME96_04675"/>
<dbReference type="InterPro" id="IPR028082">
    <property type="entry name" value="Peripla_BP_I"/>
</dbReference>
<dbReference type="InterPro" id="IPR003760">
    <property type="entry name" value="PnrA-like"/>
</dbReference>
<evidence type="ECO:0000256" key="4">
    <source>
        <dbReference type="ARBA" id="ARBA00022729"/>
    </source>
</evidence>
<evidence type="ECO:0000313" key="8">
    <source>
        <dbReference type="EMBL" id="APC47506.1"/>
    </source>
</evidence>
<name>A0AAC9IWX9_VIRHA</name>
<dbReference type="PANTHER" id="PTHR34296">
    <property type="entry name" value="TRANSCRIPTIONAL ACTIVATOR PROTEIN MED"/>
    <property type="match status" value="1"/>
</dbReference>
<dbReference type="AlphaFoldDB" id="A0AAC9IWX9"/>
<evidence type="ECO:0000256" key="2">
    <source>
        <dbReference type="ARBA" id="ARBA00008610"/>
    </source>
</evidence>
<dbReference type="Pfam" id="PF02608">
    <property type="entry name" value="Bmp"/>
    <property type="match status" value="1"/>
</dbReference>
<comment type="similarity">
    <text evidence="2">Belongs to the BMP lipoprotein family.</text>
</comment>
<dbReference type="GeneID" id="71513679"/>
<dbReference type="RefSeq" id="WP_071648444.1">
    <property type="nucleotide sequence ID" value="NZ_CP017962.1"/>
</dbReference>
<evidence type="ECO:0000256" key="3">
    <source>
        <dbReference type="ARBA" id="ARBA00022475"/>
    </source>
</evidence>
<evidence type="ECO:0000256" key="5">
    <source>
        <dbReference type="ARBA" id="ARBA00023136"/>
    </source>
</evidence>
<feature type="domain" description="ABC transporter substrate-binding protein PnrA-like" evidence="7">
    <location>
        <begin position="29"/>
        <end position="316"/>
    </location>
</feature>
<comment type="subcellular location">
    <subcellularLocation>
        <location evidence="1">Cell membrane</location>
        <topology evidence="1">Lipid-anchor</topology>
    </subcellularLocation>
</comment>
<keyword evidence="6" id="KW-0449">Lipoprotein</keyword>
<proteinExistence type="inferred from homology"/>
<keyword evidence="3" id="KW-1003">Cell membrane</keyword>
<dbReference type="SUPFAM" id="SSF53822">
    <property type="entry name" value="Periplasmic binding protein-like I"/>
    <property type="match status" value="1"/>
</dbReference>
<evidence type="ECO:0000256" key="6">
    <source>
        <dbReference type="ARBA" id="ARBA00023288"/>
    </source>
</evidence>
<organism evidence="8 9">
    <name type="scientific">Virgibacillus halodenitrificans</name>
    <name type="common">Bacillus halodenitrificans</name>
    <dbReference type="NCBI Taxonomy" id="1482"/>
    <lineage>
        <taxon>Bacteria</taxon>
        <taxon>Bacillati</taxon>
        <taxon>Bacillota</taxon>
        <taxon>Bacilli</taxon>
        <taxon>Bacillales</taxon>
        <taxon>Bacillaceae</taxon>
        <taxon>Virgibacillus</taxon>
    </lineage>
</organism>
<protein>
    <submittedName>
        <fullName evidence="8">BMP family ABC transporter substrate-binding protein</fullName>
    </submittedName>
</protein>
<dbReference type="PROSITE" id="PS51257">
    <property type="entry name" value="PROKAR_LIPOPROTEIN"/>
    <property type="match status" value="1"/>
</dbReference>
<dbReference type="Proteomes" id="UP000182945">
    <property type="component" value="Chromosome"/>
</dbReference>
<dbReference type="InterPro" id="IPR050957">
    <property type="entry name" value="BMP_lipoprotein"/>
</dbReference>
<dbReference type="PANTHER" id="PTHR34296:SF2">
    <property type="entry name" value="ABC TRANSPORTER GUANOSINE-BINDING PROTEIN NUPN"/>
    <property type="match status" value="1"/>
</dbReference>
<sequence length="318" mass="35793">MKRVLFICISGILLVLLGGCNLYSRGELQAVGMLFDSPMEEQAWGKKGYKGLMAIQETENVDVYYKENIYTENDVALAVNEFVENGVNLIFGHSNSFGKYFKEIANDYPDVHFVYFNGNIHSDNLTSLKFNGEAMGFFGGMVASKMTQTNQLGIIGAYEWQPEIEGFYEGAKYQNPAVDIYIKILNTWVNRDLAIDIYKKMLGNDIDVFYPTGDSFSNEIIERSKRNDVHTIGYVDDQLKLGKNTVLTSTVQHVDKLYEIAAERFDKGNLDGGVLTFDFGDGVISLGDFSPLVPESFQQEIKESIQEYIETGKLPNAR</sequence>